<dbReference type="AlphaFoldDB" id="A0A820F6J6"/>
<reference evidence="3" key="1">
    <citation type="submission" date="2021-02" db="EMBL/GenBank/DDBJ databases">
        <authorList>
            <person name="Nowell W R."/>
        </authorList>
    </citation>
    <scope>NUCLEOTIDE SEQUENCE</scope>
</reference>
<evidence type="ECO:0008006" key="5">
    <source>
        <dbReference type="Google" id="ProtNLM"/>
    </source>
</evidence>
<comment type="caution">
    <text evidence="3">The sequence shown here is derived from an EMBL/GenBank/DDBJ whole genome shotgun (WGS) entry which is preliminary data.</text>
</comment>
<evidence type="ECO:0000313" key="4">
    <source>
        <dbReference type="Proteomes" id="UP000663844"/>
    </source>
</evidence>
<gene>
    <name evidence="3" type="ORF">OXD698_LOCUS43816</name>
</gene>
<evidence type="ECO:0000256" key="2">
    <source>
        <dbReference type="PROSITE-ProRule" id="PRU00504"/>
    </source>
</evidence>
<dbReference type="Pfam" id="PF01436">
    <property type="entry name" value="NHL"/>
    <property type="match status" value="1"/>
</dbReference>
<accession>A0A820F6J6</accession>
<sequence>TYVADFGHHRVIRWCEGKGEGEIVVGGNGKGHQSNQLSYPFDLSFDDEGNLYVVDWENHRIEKFETVL</sequence>
<dbReference type="EMBL" id="CAJOAZ010012815">
    <property type="protein sequence ID" value="CAF4258079.1"/>
    <property type="molecule type" value="Genomic_DNA"/>
</dbReference>
<dbReference type="PROSITE" id="PS51125">
    <property type="entry name" value="NHL"/>
    <property type="match status" value="1"/>
</dbReference>
<name>A0A820F6J6_9BILA</name>
<proteinExistence type="predicted"/>
<dbReference type="InterPro" id="IPR001258">
    <property type="entry name" value="NHL_repeat"/>
</dbReference>
<keyword evidence="1" id="KW-0677">Repeat</keyword>
<organism evidence="3 4">
    <name type="scientific">Adineta steineri</name>
    <dbReference type="NCBI Taxonomy" id="433720"/>
    <lineage>
        <taxon>Eukaryota</taxon>
        <taxon>Metazoa</taxon>
        <taxon>Spiralia</taxon>
        <taxon>Gnathifera</taxon>
        <taxon>Rotifera</taxon>
        <taxon>Eurotatoria</taxon>
        <taxon>Bdelloidea</taxon>
        <taxon>Adinetida</taxon>
        <taxon>Adinetidae</taxon>
        <taxon>Adineta</taxon>
    </lineage>
</organism>
<feature type="repeat" description="NHL" evidence="2">
    <location>
        <begin position="30"/>
        <end position="67"/>
    </location>
</feature>
<protein>
    <recommendedName>
        <fullName evidence="5">6-bladed beta-propeller</fullName>
    </recommendedName>
</protein>
<evidence type="ECO:0000256" key="1">
    <source>
        <dbReference type="ARBA" id="ARBA00022737"/>
    </source>
</evidence>
<dbReference type="InterPro" id="IPR011042">
    <property type="entry name" value="6-blade_b-propeller_TolB-like"/>
</dbReference>
<dbReference type="Proteomes" id="UP000663844">
    <property type="component" value="Unassembled WGS sequence"/>
</dbReference>
<dbReference type="Gene3D" id="2.120.10.30">
    <property type="entry name" value="TolB, C-terminal domain"/>
    <property type="match status" value="1"/>
</dbReference>
<feature type="non-terminal residue" evidence="3">
    <location>
        <position position="1"/>
    </location>
</feature>
<dbReference type="SUPFAM" id="SSF63829">
    <property type="entry name" value="Calcium-dependent phosphotriesterase"/>
    <property type="match status" value="1"/>
</dbReference>
<evidence type="ECO:0000313" key="3">
    <source>
        <dbReference type="EMBL" id="CAF4258079.1"/>
    </source>
</evidence>